<dbReference type="eggNOG" id="ENOG502RYG9">
    <property type="taxonomic scope" value="Eukaryota"/>
</dbReference>
<evidence type="ECO:0000313" key="2">
    <source>
        <dbReference type="Proteomes" id="UP000016922"/>
    </source>
</evidence>
<evidence type="ECO:0000313" key="1">
    <source>
        <dbReference type="EMBL" id="EPE30101.1"/>
    </source>
</evidence>
<dbReference type="OMA" id="CEDMWLH"/>
<dbReference type="InterPro" id="IPR051288">
    <property type="entry name" value="Serum_paraoxonase/arylesterase"/>
</dbReference>
<dbReference type="KEGG" id="glz:GLAREA_12824"/>
<accession>S3DDN7</accession>
<dbReference type="InterPro" id="IPR011042">
    <property type="entry name" value="6-blade_b-propeller_TolB-like"/>
</dbReference>
<dbReference type="AlphaFoldDB" id="S3DDN7"/>
<protein>
    <submittedName>
        <fullName evidence="1">Calcium-dependent phosphotriesterase</fullName>
    </submittedName>
</protein>
<dbReference type="OrthoDB" id="5307922at2759"/>
<proteinExistence type="predicted"/>
<dbReference type="RefSeq" id="XP_008082778.1">
    <property type="nucleotide sequence ID" value="XM_008084587.1"/>
</dbReference>
<dbReference type="HOGENOM" id="CLU_033924_3_1_1"/>
<organism evidence="1 2">
    <name type="scientific">Glarea lozoyensis (strain ATCC 20868 / MF5171)</name>
    <dbReference type="NCBI Taxonomy" id="1116229"/>
    <lineage>
        <taxon>Eukaryota</taxon>
        <taxon>Fungi</taxon>
        <taxon>Dikarya</taxon>
        <taxon>Ascomycota</taxon>
        <taxon>Pezizomycotina</taxon>
        <taxon>Leotiomycetes</taxon>
        <taxon>Helotiales</taxon>
        <taxon>Helotiaceae</taxon>
        <taxon>Glarea</taxon>
    </lineage>
</organism>
<dbReference type="Proteomes" id="UP000016922">
    <property type="component" value="Unassembled WGS sequence"/>
</dbReference>
<dbReference type="GeneID" id="19471864"/>
<dbReference type="EMBL" id="KE145365">
    <property type="protein sequence ID" value="EPE30101.1"/>
    <property type="molecule type" value="Genomic_DNA"/>
</dbReference>
<gene>
    <name evidence="1" type="ORF">GLAREA_12824</name>
</gene>
<dbReference type="Gene3D" id="2.120.10.30">
    <property type="entry name" value="TolB, C-terminal domain"/>
    <property type="match status" value="1"/>
</dbReference>
<dbReference type="PANTHER" id="PTHR11799">
    <property type="entry name" value="PARAOXONASE"/>
    <property type="match status" value="1"/>
</dbReference>
<name>S3DDN7_GLAL2</name>
<dbReference type="SUPFAM" id="SSF63829">
    <property type="entry name" value="Calcium-dependent phosphotriesterase"/>
    <property type="match status" value="1"/>
</dbReference>
<dbReference type="PANTHER" id="PTHR11799:SF12">
    <property type="entry name" value="PARAOXONASE-RELATED"/>
    <property type="match status" value="1"/>
</dbReference>
<sequence>MVNLASKLAIAGVVSVGVLYQFLIKYLVFDVLGVGRETFSIESYGHLKCEKVEELGIEGCEDMWMHEKTGHLYMACSDSRSREQWLPAVDHLNATGRGLVDRIAVLDTRGSGRLASRIKWLSIENFSGIKGDGTLNLHGLDIRADDNTDVLRILLVNHRPPIDPITGEFLDAAKHGANSTVEQFQTEIGTETMRHVRTYHHDLIQTPNRVAWVSDHSFVFTNDHTHKHGFRRGLEAILGGGNVGYCDRRSCHIAYDSEFWGPNGLVRGKDGLIYVPNVIGSNVQVFALTETHHLRKLHTLKTLPIDNLSVDQNGDIFGAAFPQVYKWIQSSSDAFGVHPPSAVVKISRAGKVHGRAVDVDRTVDDYTVEKIFEDDSGVLPGSTIVVHDVKTGSYFFGGVMSPFITICERLSR</sequence>
<keyword evidence="2" id="KW-1185">Reference proteome</keyword>
<reference evidence="1 2" key="1">
    <citation type="journal article" date="2013" name="BMC Genomics">
        <title>Genomics-driven discovery of the pneumocandin biosynthetic gene cluster in the fungus Glarea lozoyensis.</title>
        <authorList>
            <person name="Chen L."/>
            <person name="Yue Q."/>
            <person name="Zhang X."/>
            <person name="Xiang M."/>
            <person name="Wang C."/>
            <person name="Li S."/>
            <person name="Che Y."/>
            <person name="Ortiz-Lopez F.J."/>
            <person name="Bills G.F."/>
            <person name="Liu X."/>
            <person name="An Z."/>
        </authorList>
    </citation>
    <scope>NUCLEOTIDE SEQUENCE [LARGE SCALE GENOMIC DNA]</scope>
    <source>
        <strain evidence="2">ATCC 20868 / MF5171</strain>
    </source>
</reference>